<accession>A0A9P3LPD6</accession>
<evidence type="ECO:0000313" key="2">
    <source>
        <dbReference type="EMBL" id="GJF00945.1"/>
    </source>
</evidence>
<dbReference type="Proteomes" id="UP000703269">
    <property type="component" value="Unassembled WGS sequence"/>
</dbReference>
<keyword evidence="3" id="KW-1185">Reference proteome</keyword>
<comment type="caution">
    <text evidence="2">The sequence shown here is derived from an EMBL/GenBank/DDBJ whole genome shotgun (WGS) entry which is preliminary data.</text>
</comment>
<dbReference type="AlphaFoldDB" id="A0A9P3LPD6"/>
<dbReference type="EMBL" id="BPQB01000256">
    <property type="protein sequence ID" value="GJF00945.1"/>
    <property type="molecule type" value="Genomic_DNA"/>
</dbReference>
<evidence type="ECO:0000256" key="1">
    <source>
        <dbReference type="SAM" id="MobiDB-lite"/>
    </source>
</evidence>
<feature type="compositionally biased region" description="Basic and acidic residues" evidence="1">
    <location>
        <begin position="49"/>
        <end position="77"/>
    </location>
</feature>
<name>A0A9P3LPD6_9APHY</name>
<gene>
    <name evidence="2" type="ORF">PsYK624_172490</name>
</gene>
<feature type="compositionally biased region" description="Low complexity" evidence="1">
    <location>
        <begin position="79"/>
        <end position="92"/>
    </location>
</feature>
<feature type="compositionally biased region" description="Basic and acidic residues" evidence="1">
    <location>
        <begin position="111"/>
        <end position="122"/>
    </location>
</feature>
<reference evidence="2 3" key="1">
    <citation type="submission" date="2021-08" db="EMBL/GenBank/DDBJ databases">
        <title>Draft Genome Sequence of Phanerochaete sordida strain YK-624.</title>
        <authorList>
            <person name="Mori T."/>
            <person name="Dohra H."/>
            <person name="Suzuki T."/>
            <person name="Kawagishi H."/>
            <person name="Hirai H."/>
        </authorList>
    </citation>
    <scope>NUCLEOTIDE SEQUENCE [LARGE SCALE GENOMIC DNA]</scope>
    <source>
        <strain evidence="2 3">YK-624</strain>
    </source>
</reference>
<feature type="region of interest" description="Disordered" evidence="1">
    <location>
        <begin position="49"/>
        <end position="129"/>
    </location>
</feature>
<sequence length="129" mass="13927">MDRHASASLAAMEHFVVEIREDLFAAYNPAVRASMPRLAAQGRLDVQERKLDEKERGEVARQKAEAEEAEKARKDTENAETAAATDSASVAEQPAEAPDDVYAGTLGTDGGEARPTKDVADDAREELEA</sequence>
<evidence type="ECO:0000313" key="3">
    <source>
        <dbReference type="Proteomes" id="UP000703269"/>
    </source>
</evidence>
<proteinExistence type="predicted"/>
<protein>
    <submittedName>
        <fullName evidence="2">Uncharacterized protein</fullName>
    </submittedName>
</protein>
<organism evidence="2 3">
    <name type="scientific">Phanerochaete sordida</name>
    <dbReference type="NCBI Taxonomy" id="48140"/>
    <lineage>
        <taxon>Eukaryota</taxon>
        <taxon>Fungi</taxon>
        <taxon>Dikarya</taxon>
        <taxon>Basidiomycota</taxon>
        <taxon>Agaricomycotina</taxon>
        <taxon>Agaricomycetes</taxon>
        <taxon>Polyporales</taxon>
        <taxon>Phanerochaetaceae</taxon>
        <taxon>Phanerochaete</taxon>
    </lineage>
</organism>